<evidence type="ECO:0000256" key="4">
    <source>
        <dbReference type="ARBA" id="ARBA00022723"/>
    </source>
</evidence>
<dbReference type="Pfam" id="PF00459">
    <property type="entry name" value="Inositol_P"/>
    <property type="match status" value="1"/>
</dbReference>
<keyword evidence="11" id="KW-1185">Reference proteome</keyword>
<dbReference type="InterPro" id="IPR000760">
    <property type="entry name" value="Inositol_monophosphatase-like"/>
</dbReference>
<comment type="catalytic activity">
    <reaction evidence="1 8">
        <text>a myo-inositol phosphate + H2O = myo-inositol + phosphate</text>
        <dbReference type="Rhea" id="RHEA:24056"/>
        <dbReference type="ChEBI" id="CHEBI:15377"/>
        <dbReference type="ChEBI" id="CHEBI:17268"/>
        <dbReference type="ChEBI" id="CHEBI:43474"/>
        <dbReference type="ChEBI" id="CHEBI:84139"/>
        <dbReference type="EC" id="3.1.3.25"/>
    </reaction>
</comment>
<dbReference type="PROSITE" id="PS00629">
    <property type="entry name" value="IMP_1"/>
    <property type="match status" value="1"/>
</dbReference>
<dbReference type="EC" id="3.1.3.25" evidence="8"/>
<proteinExistence type="inferred from homology"/>
<dbReference type="InterPro" id="IPR020583">
    <property type="entry name" value="Inositol_monoP_metal-BS"/>
</dbReference>
<keyword evidence="4 7" id="KW-0479">Metal-binding</keyword>
<feature type="binding site" evidence="7">
    <location>
        <position position="100"/>
    </location>
    <ligand>
        <name>Mg(2+)</name>
        <dbReference type="ChEBI" id="CHEBI:18420"/>
        <label>1</label>
        <note>catalytic</note>
    </ligand>
</feature>
<evidence type="ECO:0000256" key="6">
    <source>
        <dbReference type="ARBA" id="ARBA00022842"/>
    </source>
</evidence>
<evidence type="ECO:0000256" key="5">
    <source>
        <dbReference type="ARBA" id="ARBA00022801"/>
    </source>
</evidence>
<feature type="binding site" evidence="7">
    <location>
        <position position="235"/>
    </location>
    <ligand>
        <name>Mg(2+)</name>
        <dbReference type="ChEBI" id="CHEBI:18420"/>
        <label>1</label>
        <note>catalytic</note>
    </ligand>
</feature>
<comment type="similarity">
    <text evidence="3 8">Belongs to the inositol monophosphatase superfamily.</text>
</comment>
<feature type="region of interest" description="Disordered" evidence="9">
    <location>
        <begin position="72"/>
        <end position="92"/>
    </location>
</feature>
<dbReference type="PANTHER" id="PTHR20854:SF4">
    <property type="entry name" value="INOSITOL-1-MONOPHOSPHATASE-RELATED"/>
    <property type="match status" value="1"/>
</dbReference>
<dbReference type="SUPFAM" id="SSF56655">
    <property type="entry name" value="Carbohydrate phosphatase"/>
    <property type="match status" value="1"/>
</dbReference>
<dbReference type="InterPro" id="IPR033942">
    <property type="entry name" value="IMPase"/>
</dbReference>
<keyword evidence="6 7" id="KW-0460">Magnesium</keyword>
<dbReference type="GO" id="GO:0007165">
    <property type="term" value="P:signal transduction"/>
    <property type="evidence" value="ECO:0007669"/>
    <property type="project" value="TreeGrafter"/>
</dbReference>
<dbReference type="RefSeq" id="WP_141849796.1">
    <property type="nucleotide sequence ID" value="NZ_BAAAPR010000012.1"/>
</dbReference>
<dbReference type="GO" id="GO:0008934">
    <property type="term" value="F:inositol monophosphate 1-phosphatase activity"/>
    <property type="evidence" value="ECO:0007669"/>
    <property type="project" value="InterPro"/>
</dbReference>
<protein>
    <recommendedName>
        <fullName evidence="8">Inositol-1-monophosphatase</fullName>
        <ecNumber evidence="8">3.1.3.25</ecNumber>
    </recommendedName>
</protein>
<evidence type="ECO:0000256" key="1">
    <source>
        <dbReference type="ARBA" id="ARBA00001033"/>
    </source>
</evidence>
<dbReference type="GO" id="GO:0006020">
    <property type="term" value="P:inositol metabolic process"/>
    <property type="evidence" value="ECO:0007669"/>
    <property type="project" value="TreeGrafter"/>
</dbReference>
<evidence type="ECO:0000313" key="11">
    <source>
        <dbReference type="Proteomes" id="UP000317893"/>
    </source>
</evidence>
<evidence type="ECO:0000256" key="2">
    <source>
        <dbReference type="ARBA" id="ARBA00001946"/>
    </source>
</evidence>
<dbReference type="Gene3D" id="3.30.540.10">
    <property type="entry name" value="Fructose-1,6-Bisphosphatase, subunit A, domain 1"/>
    <property type="match status" value="1"/>
</dbReference>
<dbReference type="CDD" id="cd01639">
    <property type="entry name" value="IMPase"/>
    <property type="match status" value="1"/>
</dbReference>
<dbReference type="PROSITE" id="PS00630">
    <property type="entry name" value="IMP_2"/>
    <property type="match status" value="1"/>
</dbReference>
<dbReference type="PANTHER" id="PTHR20854">
    <property type="entry name" value="INOSITOL MONOPHOSPHATASE"/>
    <property type="match status" value="1"/>
</dbReference>
<evidence type="ECO:0000256" key="9">
    <source>
        <dbReference type="SAM" id="MobiDB-lite"/>
    </source>
</evidence>
<dbReference type="PRINTS" id="PR00377">
    <property type="entry name" value="IMPHPHTASES"/>
</dbReference>
<dbReference type="Gene3D" id="3.40.190.80">
    <property type="match status" value="1"/>
</dbReference>
<dbReference type="OrthoDB" id="9772456at2"/>
<accession>A0A542E5H9</accession>
<feature type="binding site" evidence="7">
    <location>
        <position position="99"/>
    </location>
    <ligand>
        <name>Mg(2+)</name>
        <dbReference type="ChEBI" id="CHEBI:18420"/>
        <label>1</label>
        <note>catalytic</note>
    </ligand>
</feature>
<dbReference type="GO" id="GO:0046872">
    <property type="term" value="F:metal ion binding"/>
    <property type="evidence" value="ECO:0007669"/>
    <property type="project" value="UniProtKB-KW"/>
</dbReference>
<dbReference type="EMBL" id="VFMN01000001">
    <property type="protein sequence ID" value="TQJ10590.1"/>
    <property type="molecule type" value="Genomic_DNA"/>
</dbReference>
<comment type="caution">
    <text evidence="10">The sequence shown here is derived from an EMBL/GenBank/DDBJ whole genome shotgun (WGS) entry which is preliminary data.</text>
</comment>
<organism evidence="10 11">
    <name type="scientific">Lapillicoccus jejuensis</name>
    <dbReference type="NCBI Taxonomy" id="402171"/>
    <lineage>
        <taxon>Bacteria</taxon>
        <taxon>Bacillati</taxon>
        <taxon>Actinomycetota</taxon>
        <taxon>Actinomycetes</taxon>
        <taxon>Micrococcales</taxon>
        <taxon>Intrasporangiaceae</taxon>
        <taxon>Lapillicoccus</taxon>
    </lineage>
</organism>
<evidence type="ECO:0000313" key="10">
    <source>
        <dbReference type="EMBL" id="TQJ10590.1"/>
    </source>
</evidence>
<dbReference type="GO" id="GO:0046854">
    <property type="term" value="P:phosphatidylinositol phosphate biosynthetic process"/>
    <property type="evidence" value="ECO:0007669"/>
    <property type="project" value="InterPro"/>
</dbReference>
<reference evidence="10 11" key="1">
    <citation type="submission" date="2019-06" db="EMBL/GenBank/DDBJ databases">
        <title>Sequencing the genomes of 1000 actinobacteria strains.</title>
        <authorList>
            <person name="Klenk H.-P."/>
        </authorList>
    </citation>
    <scope>NUCLEOTIDE SEQUENCE [LARGE SCALE GENOMIC DNA]</scope>
    <source>
        <strain evidence="10 11">DSM 18607</strain>
    </source>
</reference>
<evidence type="ECO:0000256" key="7">
    <source>
        <dbReference type="PIRSR" id="PIRSR600760-2"/>
    </source>
</evidence>
<gene>
    <name evidence="10" type="ORF">FB458_3719</name>
</gene>
<comment type="cofactor">
    <cofactor evidence="2 7 8">
        <name>Mg(2+)</name>
        <dbReference type="ChEBI" id="CHEBI:18420"/>
    </cofactor>
</comment>
<dbReference type="Proteomes" id="UP000317893">
    <property type="component" value="Unassembled WGS sequence"/>
</dbReference>
<evidence type="ECO:0000256" key="3">
    <source>
        <dbReference type="ARBA" id="ARBA00009759"/>
    </source>
</evidence>
<sequence length="280" mass="28859">MPGARPEGLPEGLDLAALEALAVEIATEAARLVVDERPDGLGASATKSSPTDVVTVMDTRAEELIRRRLHEARPDDAVLGEEGDDQPGTSGLTWVVDPIDGTVNYLYEIPAYAVSVAVAYGDPRTPGAWGVLAAAVADAAHGTVHHAHLGGGARTTGPAGSTTLRVGRADGLDRALVGTGFGYTAQRRREQGELLMRVLPEIRDIRRIGSAALDLCAIAQGRLDGYFEVGLNPWDLAGGWLVVTEAGGVVTGPRGGGPQAALTVAGNATVHAGLAALLDD</sequence>
<dbReference type="InterPro" id="IPR020550">
    <property type="entry name" value="Inositol_monophosphatase_CS"/>
</dbReference>
<name>A0A542E5H9_9MICO</name>
<evidence type="ECO:0000256" key="8">
    <source>
        <dbReference type="RuleBase" id="RU364068"/>
    </source>
</evidence>
<dbReference type="AlphaFoldDB" id="A0A542E5H9"/>
<feature type="binding site" evidence="7">
    <location>
        <position position="81"/>
    </location>
    <ligand>
        <name>Mg(2+)</name>
        <dbReference type="ChEBI" id="CHEBI:18420"/>
        <label>1</label>
        <note>catalytic</note>
    </ligand>
</feature>
<keyword evidence="5 8" id="KW-0378">Hydrolase</keyword>
<feature type="binding site" evidence="7">
    <location>
        <position position="97"/>
    </location>
    <ligand>
        <name>Mg(2+)</name>
        <dbReference type="ChEBI" id="CHEBI:18420"/>
        <label>1</label>
        <note>catalytic</note>
    </ligand>
</feature>